<dbReference type="InterPro" id="IPR036318">
    <property type="entry name" value="FAD-bd_PCMH-like_sf"/>
</dbReference>
<dbReference type="Gene3D" id="3.30.43.10">
    <property type="entry name" value="Uridine Diphospho-n-acetylenolpyruvylglucosamine Reductase, domain 2"/>
    <property type="match status" value="1"/>
</dbReference>
<evidence type="ECO:0000256" key="5">
    <source>
        <dbReference type="ARBA" id="ARBA00012518"/>
    </source>
</evidence>
<evidence type="ECO:0000256" key="1">
    <source>
        <dbReference type="ARBA" id="ARBA00001974"/>
    </source>
</evidence>
<comment type="pathway">
    <text evidence="4 19">Cell wall biogenesis; peptidoglycan biosynthesis.</text>
</comment>
<keyword evidence="10 19" id="KW-0274">FAD</keyword>
<evidence type="ECO:0000256" key="13">
    <source>
        <dbReference type="ARBA" id="ARBA00022984"/>
    </source>
</evidence>
<keyword evidence="14 19" id="KW-0560">Oxidoreductase</keyword>
<dbReference type="GO" id="GO:0071949">
    <property type="term" value="F:FAD binding"/>
    <property type="evidence" value="ECO:0007669"/>
    <property type="project" value="InterPro"/>
</dbReference>
<evidence type="ECO:0000256" key="12">
    <source>
        <dbReference type="ARBA" id="ARBA00022960"/>
    </source>
</evidence>
<dbReference type="SUPFAM" id="SSF56176">
    <property type="entry name" value="FAD-binding/transporter-associated domain-like"/>
    <property type="match status" value="1"/>
</dbReference>
<reference evidence="21" key="1">
    <citation type="submission" date="2021-06" db="EMBL/GenBank/DDBJ databases">
        <title>44 bacteria genomes isolated from Dapeng, Shenzhen.</title>
        <authorList>
            <person name="Zheng W."/>
            <person name="Yu S."/>
            <person name="Huang Y."/>
        </authorList>
    </citation>
    <scope>NUCLEOTIDE SEQUENCE</scope>
    <source>
        <strain evidence="21">DP5N28-2</strain>
    </source>
</reference>
<keyword evidence="11 19" id="KW-0521">NADP</keyword>
<keyword evidence="15 19" id="KW-0131">Cell cycle</keyword>
<evidence type="ECO:0000256" key="4">
    <source>
        <dbReference type="ARBA" id="ARBA00004752"/>
    </source>
</evidence>
<evidence type="ECO:0000256" key="15">
    <source>
        <dbReference type="ARBA" id="ARBA00023306"/>
    </source>
</evidence>
<evidence type="ECO:0000313" key="22">
    <source>
        <dbReference type="Proteomes" id="UP000753961"/>
    </source>
</evidence>
<dbReference type="PANTHER" id="PTHR21071:SF4">
    <property type="entry name" value="UDP-N-ACETYLENOLPYRUVOYLGLUCOSAMINE REDUCTASE"/>
    <property type="match status" value="1"/>
</dbReference>
<dbReference type="RefSeq" id="WP_222578752.1">
    <property type="nucleotide sequence ID" value="NZ_JAHVHU010000004.1"/>
</dbReference>
<evidence type="ECO:0000256" key="2">
    <source>
        <dbReference type="ARBA" id="ARBA00003921"/>
    </source>
</evidence>
<dbReference type="InterPro" id="IPR011601">
    <property type="entry name" value="MurB_C"/>
</dbReference>
<organism evidence="21 22">
    <name type="scientific">Membranihabitans marinus</name>
    <dbReference type="NCBI Taxonomy" id="1227546"/>
    <lineage>
        <taxon>Bacteria</taxon>
        <taxon>Pseudomonadati</taxon>
        <taxon>Bacteroidota</taxon>
        <taxon>Saprospiria</taxon>
        <taxon>Saprospirales</taxon>
        <taxon>Saprospiraceae</taxon>
        <taxon>Membranihabitans</taxon>
    </lineage>
</organism>
<keyword evidence="16 19" id="KW-0961">Cell wall biogenesis/degradation</keyword>
<dbReference type="Pfam" id="PF02873">
    <property type="entry name" value="MurB_C"/>
    <property type="match status" value="1"/>
</dbReference>
<evidence type="ECO:0000256" key="16">
    <source>
        <dbReference type="ARBA" id="ARBA00023316"/>
    </source>
</evidence>
<evidence type="ECO:0000256" key="10">
    <source>
        <dbReference type="ARBA" id="ARBA00022827"/>
    </source>
</evidence>
<keyword evidence="22" id="KW-1185">Reference proteome</keyword>
<dbReference type="Gene3D" id="3.90.78.10">
    <property type="entry name" value="UDP-N-acetylenolpyruvoylglucosamine reductase, C-terminal domain"/>
    <property type="match status" value="1"/>
</dbReference>
<evidence type="ECO:0000256" key="9">
    <source>
        <dbReference type="ARBA" id="ARBA00022630"/>
    </source>
</evidence>
<dbReference type="Pfam" id="PF01565">
    <property type="entry name" value="FAD_binding_4"/>
    <property type="match status" value="1"/>
</dbReference>
<dbReference type="EMBL" id="JAHVHU010000004">
    <property type="protein sequence ID" value="MBY5957231.1"/>
    <property type="molecule type" value="Genomic_DNA"/>
</dbReference>
<dbReference type="GO" id="GO:0051301">
    <property type="term" value="P:cell division"/>
    <property type="evidence" value="ECO:0007669"/>
    <property type="project" value="UniProtKB-KW"/>
</dbReference>
<comment type="function">
    <text evidence="2 19">Cell wall formation.</text>
</comment>
<name>A0A953HS26_9BACT</name>
<evidence type="ECO:0000256" key="8">
    <source>
        <dbReference type="ARBA" id="ARBA00022618"/>
    </source>
</evidence>
<dbReference type="InterPro" id="IPR006094">
    <property type="entry name" value="Oxid_FAD_bind_N"/>
</dbReference>
<dbReference type="PROSITE" id="PS51387">
    <property type="entry name" value="FAD_PCMH"/>
    <property type="match status" value="1"/>
</dbReference>
<evidence type="ECO:0000256" key="11">
    <source>
        <dbReference type="ARBA" id="ARBA00022857"/>
    </source>
</evidence>
<dbReference type="GO" id="GO:0008360">
    <property type="term" value="P:regulation of cell shape"/>
    <property type="evidence" value="ECO:0007669"/>
    <property type="project" value="UniProtKB-KW"/>
</dbReference>
<keyword evidence="9 19" id="KW-0285">Flavoprotein</keyword>
<evidence type="ECO:0000256" key="6">
    <source>
        <dbReference type="ARBA" id="ARBA00015188"/>
    </source>
</evidence>
<dbReference type="Gene3D" id="3.30.465.10">
    <property type="match status" value="1"/>
</dbReference>
<dbReference type="GO" id="GO:0008762">
    <property type="term" value="F:UDP-N-acetylmuramate dehydrogenase activity"/>
    <property type="evidence" value="ECO:0007669"/>
    <property type="project" value="UniProtKB-UniRule"/>
</dbReference>
<evidence type="ECO:0000313" key="21">
    <source>
        <dbReference type="EMBL" id="MBY5957231.1"/>
    </source>
</evidence>
<protein>
    <recommendedName>
        <fullName evidence="6 19">UDP-N-acetylenolpyruvoylglucosamine reductase</fullName>
        <ecNumber evidence="5 19">1.3.1.98</ecNumber>
    </recommendedName>
    <alternativeName>
        <fullName evidence="17 19">UDP-N-acetylmuramate dehydrogenase</fullName>
    </alternativeName>
</protein>
<evidence type="ECO:0000256" key="14">
    <source>
        <dbReference type="ARBA" id="ARBA00023002"/>
    </source>
</evidence>
<dbReference type="InterPro" id="IPR016167">
    <property type="entry name" value="FAD-bd_PCMH_sub1"/>
</dbReference>
<evidence type="ECO:0000256" key="19">
    <source>
        <dbReference type="HAMAP-Rule" id="MF_00037"/>
    </source>
</evidence>
<dbReference type="GO" id="GO:0071555">
    <property type="term" value="P:cell wall organization"/>
    <property type="evidence" value="ECO:0007669"/>
    <property type="project" value="UniProtKB-KW"/>
</dbReference>
<dbReference type="EC" id="1.3.1.98" evidence="5 19"/>
<keyword evidence="8 19" id="KW-0132">Cell division</keyword>
<comment type="subcellular location">
    <subcellularLocation>
        <location evidence="3 19">Cytoplasm</location>
    </subcellularLocation>
</comment>
<dbReference type="Proteomes" id="UP000753961">
    <property type="component" value="Unassembled WGS sequence"/>
</dbReference>
<dbReference type="NCBIfam" id="NF000755">
    <property type="entry name" value="PRK00046.1"/>
    <property type="match status" value="1"/>
</dbReference>
<dbReference type="NCBIfam" id="TIGR00179">
    <property type="entry name" value="murB"/>
    <property type="match status" value="1"/>
</dbReference>
<dbReference type="InterPro" id="IPR016169">
    <property type="entry name" value="FAD-bd_PCMH_sub2"/>
</dbReference>
<evidence type="ECO:0000256" key="3">
    <source>
        <dbReference type="ARBA" id="ARBA00004496"/>
    </source>
</evidence>
<evidence type="ECO:0000256" key="7">
    <source>
        <dbReference type="ARBA" id="ARBA00022490"/>
    </source>
</evidence>
<sequence length="335" mass="37178">MKTESRVSLKPFNTFGLQAMARKLVVLEDPMDAPAALEQYPDGMIIGGGSNILLSQDNYDVVLLNRIKGIQVIEENTDHVLVAAGSGVIWHELVLWAIAQGYGGLENLSLIPGTVGAAPIQNIGAYGVELKDVLEGLNYYMYEQARSSYVAVEHCQFGYRDSIFKNEWKNKGFISEVFFRLTRGQHYINSDYKALKNYLEDKDIAHPSIRQISNAVIAIRQSKLPDWNKIGNAGSFFKNPVIKDSFFESLKMDYPGIPSYPVNDRLKKIPAAWLIQEAGFKGIRFGSVGTYPLQPLVLVNYGGASASDLLHLKDTIQSAVLDIFGIELTPEVTIL</sequence>
<dbReference type="InterPro" id="IPR036635">
    <property type="entry name" value="MurB_C_sf"/>
</dbReference>
<feature type="active site" evidence="19">
    <location>
        <position position="331"/>
    </location>
</feature>
<dbReference type="PANTHER" id="PTHR21071">
    <property type="entry name" value="UDP-N-ACETYLENOLPYRUVOYLGLUCOSAMINE REDUCTASE"/>
    <property type="match status" value="1"/>
</dbReference>
<keyword evidence="13 19" id="KW-0573">Peptidoglycan synthesis</keyword>
<gene>
    <name evidence="19 21" type="primary">murB</name>
    <name evidence="21" type="ORF">KUV50_03725</name>
</gene>
<keyword evidence="12 19" id="KW-0133">Cell shape</keyword>
<dbReference type="GO" id="GO:0009252">
    <property type="term" value="P:peptidoglycan biosynthetic process"/>
    <property type="evidence" value="ECO:0007669"/>
    <property type="project" value="UniProtKB-UniRule"/>
</dbReference>
<keyword evidence="7 19" id="KW-0963">Cytoplasm</keyword>
<accession>A0A953HS26</accession>
<dbReference type="AlphaFoldDB" id="A0A953HS26"/>
<comment type="similarity">
    <text evidence="19">Belongs to the MurB family.</text>
</comment>
<dbReference type="GO" id="GO:0005829">
    <property type="term" value="C:cytosol"/>
    <property type="evidence" value="ECO:0007669"/>
    <property type="project" value="TreeGrafter"/>
</dbReference>
<feature type="active site" description="Proton donor" evidence="19">
    <location>
        <position position="235"/>
    </location>
</feature>
<evidence type="ECO:0000259" key="20">
    <source>
        <dbReference type="PROSITE" id="PS51387"/>
    </source>
</evidence>
<comment type="caution">
    <text evidence="21">The sequence shown here is derived from an EMBL/GenBank/DDBJ whole genome shotgun (WGS) entry which is preliminary data.</text>
</comment>
<feature type="domain" description="FAD-binding PCMH-type" evidence="20">
    <location>
        <begin position="17"/>
        <end position="184"/>
    </location>
</feature>
<dbReference type="InterPro" id="IPR016166">
    <property type="entry name" value="FAD-bd_PCMH"/>
</dbReference>
<evidence type="ECO:0000256" key="18">
    <source>
        <dbReference type="ARBA" id="ARBA00048914"/>
    </source>
</evidence>
<dbReference type="SUPFAM" id="SSF56194">
    <property type="entry name" value="Uridine diphospho-N-Acetylenolpyruvylglucosamine reductase, MurB, C-terminal domain"/>
    <property type="match status" value="1"/>
</dbReference>
<evidence type="ECO:0000256" key="17">
    <source>
        <dbReference type="ARBA" id="ARBA00031026"/>
    </source>
</evidence>
<proteinExistence type="inferred from homology"/>
<comment type="catalytic activity">
    <reaction evidence="18 19">
        <text>UDP-N-acetyl-alpha-D-muramate + NADP(+) = UDP-N-acetyl-3-O-(1-carboxyvinyl)-alpha-D-glucosamine + NADPH + H(+)</text>
        <dbReference type="Rhea" id="RHEA:12248"/>
        <dbReference type="ChEBI" id="CHEBI:15378"/>
        <dbReference type="ChEBI" id="CHEBI:57783"/>
        <dbReference type="ChEBI" id="CHEBI:58349"/>
        <dbReference type="ChEBI" id="CHEBI:68483"/>
        <dbReference type="ChEBI" id="CHEBI:70757"/>
        <dbReference type="EC" id="1.3.1.98"/>
    </reaction>
</comment>
<comment type="cofactor">
    <cofactor evidence="1 19">
        <name>FAD</name>
        <dbReference type="ChEBI" id="CHEBI:57692"/>
    </cofactor>
</comment>
<dbReference type="HAMAP" id="MF_00037">
    <property type="entry name" value="MurB"/>
    <property type="match status" value="1"/>
</dbReference>
<dbReference type="InterPro" id="IPR003170">
    <property type="entry name" value="MurB"/>
</dbReference>
<feature type="active site" evidence="19">
    <location>
        <position position="160"/>
    </location>
</feature>